<accession>A0A1L0B930</accession>
<dbReference type="Proteomes" id="UP000182334">
    <property type="component" value="Chromosome I"/>
</dbReference>
<evidence type="ECO:0000313" key="1">
    <source>
        <dbReference type="EMBL" id="SGZ46744.1"/>
    </source>
</evidence>
<gene>
    <name evidence="1" type="ORF">SAMEA4029010_CIC11G00000000755</name>
</gene>
<proteinExistence type="predicted"/>
<evidence type="ECO:0000313" key="2">
    <source>
        <dbReference type="Proteomes" id="UP000182334"/>
    </source>
</evidence>
<sequence length="64" mass="7191">MEGKSGVEKAPLITKENTYCYSRRSDHNIKSWAQQRMGGMNEKLVDVENGAGKETFSGKKKVKN</sequence>
<name>A0A1L0B930_9ASCO</name>
<dbReference type="EMBL" id="LT635756">
    <property type="protein sequence ID" value="SGZ46744.1"/>
    <property type="molecule type" value="Genomic_DNA"/>
</dbReference>
<dbReference type="AlphaFoldDB" id="A0A1L0B930"/>
<reference evidence="1 2" key="1">
    <citation type="submission" date="2016-10" db="EMBL/GenBank/DDBJ databases">
        <authorList>
            <person name="de Groot N.N."/>
        </authorList>
    </citation>
    <scope>NUCLEOTIDE SEQUENCE [LARGE SCALE GENOMIC DNA]</scope>
    <source>
        <strain evidence="1 2">CBS 141442</strain>
    </source>
</reference>
<protein>
    <submittedName>
        <fullName evidence="1">CIC11C00000000755</fullName>
    </submittedName>
</protein>
<keyword evidence="2" id="KW-1185">Reference proteome</keyword>
<organism evidence="1 2">
    <name type="scientific">Sungouiella intermedia</name>
    <dbReference type="NCBI Taxonomy" id="45354"/>
    <lineage>
        <taxon>Eukaryota</taxon>
        <taxon>Fungi</taxon>
        <taxon>Dikarya</taxon>
        <taxon>Ascomycota</taxon>
        <taxon>Saccharomycotina</taxon>
        <taxon>Pichiomycetes</taxon>
        <taxon>Metschnikowiaceae</taxon>
        <taxon>Sungouiella</taxon>
    </lineage>
</organism>